<protein>
    <submittedName>
        <fullName evidence="7">Membrane protein</fullName>
    </submittedName>
</protein>
<feature type="transmembrane region" description="Helical" evidence="6">
    <location>
        <begin position="259"/>
        <end position="278"/>
    </location>
</feature>
<evidence type="ECO:0000256" key="6">
    <source>
        <dbReference type="SAM" id="Phobius"/>
    </source>
</evidence>
<sequence>MSTSEIGQYETFLFLAGAVSFFWLNGLIQGFLPTSGKPSSSRKSSDLFNVFYLLMAFSILSALFILLFEHSISGVLLKGSEIPFLKYLLVYLLFTSPSGLVEYIYLIRNEGKGMLVYGIVSYALMLLLVAMPPIFGLNIEYSLIGLVFSSVFRFVWLLVLLFQYSSPAFNQVFIRKHLKSAAPLVFSMFLSGSGQYIDGFIISRYFDSATFAVFRFGARELPLVLLLANAFSASMLPGFADQSKLKSNLEVIKQNSQKLGIWLFPLSGVLMLMSHWAFPVIFNVNFGGSATIFNIYLLLIVSRLVFPQTILIGLQKNKAIMGASFLEIILNVAFSILFMQFWGLAGVAYGTVCAYAFEKLILMAFVKKICGFGVSAYLNLKQHLLYSLLLAVLFYVVEFLI</sequence>
<name>A0A5K7SCU5_9BACT</name>
<evidence type="ECO:0000256" key="1">
    <source>
        <dbReference type="ARBA" id="ARBA00004651"/>
    </source>
</evidence>
<dbReference type="KEGG" id="anf:AQPE_3607"/>
<feature type="transmembrane region" description="Helical" evidence="6">
    <location>
        <begin position="47"/>
        <end position="68"/>
    </location>
</feature>
<dbReference type="AlphaFoldDB" id="A0A5K7SCU5"/>
<dbReference type="EMBL" id="AP018694">
    <property type="protein sequence ID" value="BBE19422.1"/>
    <property type="molecule type" value="Genomic_DNA"/>
</dbReference>
<gene>
    <name evidence="7" type="ORF">AQPE_3607</name>
</gene>
<dbReference type="PANTHER" id="PTHR30250:SF11">
    <property type="entry name" value="O-ANTIGEN TRANSPORTER-RELATED"/>
    <property type="match status" value="1"/>
</dbReference>
<evidence type="ECO:0000313" key="7">
    <source>
        <dbReference type="EMBL" id="BBE19422.1"/>
    </source>
</evidence>
<keyword evidence="5 6" id="KW-0472">Membrane</keyword>
<keyword evidence="4 6" id="KW-1133">Transmembrane helix</keyword>
<feature type="transmembrane region" description="Helical" evidence="6">
    <location>
        <begin position="182"/>
        <end position="201"/>
    </location>
</feature>
<dbReference type="InterPro" id="IPR050833">
    <property type="entry name" value="Poly_Biosynth_Transport"/>
</dbReference>
<feature type="transmembrane region" description="Helical" evidence="6">
    <location>
        <begin position="284"/>
        <end position="306"/>
    </location>
</feature>
<accession>A0A5K7SCU5</accession>
<feature type="transmembrane region" description="Helical" evidence="6">
    <location>
        <begin position="12"/>
        <end position="35"/>
    </location>
</feature>
<organism evidence="7 8">
    <name type="scientific">Aquipluma nitroreducens</name>
    <dbReference type="NCBI Taxonomy" id="2010828"/>
    <lineage>
        <taxon>Bacteria</taxon>
        <taxon>Pseudomonadati</taxon>
        <taxon>Bacteroidota</taxon>
        <taxon>Bacteroidia</taxon>
        <taxon>Marinilabiliales</taxon>
        <taxon>Prolixibacteraceae</taxon>
        <taxon>Aquipluma</taxon>
    </lineage>
</organism>
<dbReference type="Pfam" id="PF13440">
    <property type="entry name" value="Polysacc_synt_3"/>
    <property type="match status" value="1"/>
</dbReference>
<feature type="transmembrane region" description="Helical" evidence="6">
    <location>
        <begin position="88"/>
        <end position="107"/>
    </location>
</feature>
<proteinExistence type="predicted"/>
<dbReference type="PANTHER" id="PTHR30250">
    <property type="entry name" value="PST FAMILY PREDICTED COLANIC ACID TRANSPORTER"/>
    <property type="match status" value="1"/>
</dbReference>
<feature type="transmembrane region" description="Helical" evidence="6">
    <location>
        <begin position="318"/>
        <end position="341"/>
    </location>
</feature>
<keyword evidence="2" id="KW-1003">Cell membrane</keyword>
<reference evidence="7" key="1">
    <citation type="journal article" date="2020" name="Int. J. Syst. Evol. Microbiol.">
        <title>Aquipluma nitroreducens gen. nov. sp. nov., a novel facultatively anaerobic bacterium isolated from a freshwater lake.</title>
        <authorList>
            <person name="Watanabe M."/>
            <person name="Kojima H."/>
            <person name="Fukui M."/>
        </authorList>
    </citation>
    <scope>NUCLEOTIDE SEQUENCE</scope>
    <source>
        <strain evidence="7">MeG22</strain>
    </source>
</reference>
<keyword evidence="8" id="KW-1185">Reference proteome</keyword>
<dbReference type="GO" id="GO:0005886">
    <property type="term" value="C:plasma membrane"/>
    <property type="evidence" value="ECO:0007669"/>
    <property type="project" value="UniProtKB-SubCell"/>
</dbReference>
<feature type="transmembrane region" description="Helical" evidence="6">
    <location>
        <begin position="221"/>
        <end position="239"/>
    </location>
</feature>
<comment type="subcellular location">
    <subcellularLocation>
        <location evidence="1">Cell membrane</location>
        <topology evidence="1">Multi-pass membrane protein</topology>
    </subcellularLocation>
</comment>
<evidence type="ECO:0000256" key="4">
    <source>
        <dbReference type="ARBA" id="ARBA00022989"/>
    </source>
</evidence>
<feature type="transmembrane region" description="Helical" evidence="6">
    <location>
        <begin position="141"/>
        <end position="162"/>
    </location>
</feature>
<evidence type="ECO:0000256" key="5">
    <source>
        <dbReference type="ARBA" id="ARBA00023136"/>
    </source>
</evidence>
<dbReference type="Proteomes" id="UP001193389">
    <property type="component" value="Chromosome"/>
</dbReference>
<keyword evidence="3 6" id="KW-0812">Transmembrane</keyword>
<feature type="transmembrane region" description="Helical" evidence="6">
    <location>
        <begin position="378"/>
        <end position="397"/>
    </location>
</feature>
<feature type="transmembrane region" description="Helical" evidence="6">
    <location>
        <begin position="114"/>
        <end position="135"/>
    </location>
</feature>
<evidence type="ECO:0000256" key="3">
    <source>
        <dbReference type="ARBA" id="ARBA00022692"/>
    </source>
</evidence>
<evidence type="ECO:0000313" key="8">
    <source>
        <dbReference type="Proteomes" id="UP001193389"/>
    </source>
</evidence>
<evidence type="ECO:0000256" key="2">
    <source>
        <dbReference type="ARBA" id="ARBA00022475"/>
    </source>
</evidence>